<protein>
    <submittedName>
        <fullName evidence="1">Uncharacterized protein</fullName>
    </submittedName>
</protein>
<comment type="caution">
    <text evidence="1">The sequence shown here is derived from an EMBL/GenBank/DDBJ whole genome shotgun (WGS) entry which is preliminary data.</text>
</comment>
<reference evidence="1 2" key="1">
    <citation type="submission" date="2016-12" db="EMBL/GenBank/DDBJ databases">
        <title>The draft genome sequence of Actinophytocola sp. 11-183.</title>
        <authorList>
            <person name="Wang W."/>
            <person name="Yuan L."/>
        </authorList>
    </citation>
    <scope>NUCLEOTIDE SEQUENCE [LARGE SCALE GENOMIC DNA]</scope>
    <source>
        <strain evidence="1 2">11-183</strain>
    </source>
</reference>
<dbReference type="Proteomes" id="UP000185596">
    <property type="component" value="Unassembled WGS sequence"/>
</dbReference>
<accession>A0A1Q8CV17</accession>
<evidence type="ECO:0000313" key="2">
    <source>
        <dbReference type="Proteomes" id="UP000185596"/>
    </source>
</evidence>
<organism evidence="1 2">
    <name type="scientific">Actinophytocola xanthii</name>
    <dbReference type="NCBI Taxonomy" id="1912961"/>
    <lineage>
        <taxon>Bacteria</taxon>
        <taxon>Bacillati</taxon>
        <taxon>Actinomycetota</taxon>
        <taxon>Actinomycetes</taxon>
        <taxon>Pseudonocardiales</taxon>
        <taxon>Pseudonocardiaceae</taxon>
    </lineage>
</organism>
<evidence type="ECO:0000313" key="1">
    <source>
        <dbReference type="EMBL" id="OLF18202.1"/>
    </source>
</evidence>
<dbReference type="EMBL" id="MSIE01000009">
    <property type="protein sequence ID" value="OLF18202.1"/>
    <property type="molecule type" value="Genomic_DNA"/>
</dbReference>
<sequence length="290" mass="32432">MDFFAEVVRTGTVLGLDEGLDPDVIRRAAGPPLVAEPWGDDLIWDYGSVRFHWVVREAPLPVQGFWFAVPVAELAPGLPFEDLRAATGMRFAESRDGYLAPESEMAVDVDPSTGAVTSIRSAFQRQWHLILRYADVETPTPDLRESWFAANEPAGAERAEWWLHVCYMISAQTWSIDDLEERMRWLSYARWAWDLAVARGHVSPATAVMNVAEDYAEAENRDLSLGPSSHDALVAECLSHVTGSMSRADKNLIDMAALHRHGISDPAVQAEFDKWYAVRTDVPRVRLPAQ</sequence>
<proteinExistence type="predicted"/>
<name>A0A1Q8CV17_9PSEU</name>
<dbReference type="AlphaFoldDB" id="A0A1Q8CV17"/>
<dbReference type="RefSeq" id="WP_075124873.1">
    <property type="nucleotide sequence ID" value="NZ_MSIE01000009.1"/>
</dbReference>
<gene>
    <name evidence="1" type="ORF">BU204_07640</name>
</gene>
<dbReference type="OrthoDB" id="3360700at2"/>
<dbReference type="STRING" id="1912961.BU204_07640"/>
<keyword evidence="2" id="KW-1185">Reference proteome</keyword>